<protein>
    <submittedName>
        <fullName evidence="1">Uncharacterized protein</fullName>
    </submittedName>
</protein>
<gene>
    <name evidence="1" type="ORF">O0S08_29630</name>
</gene>
<dbReference type="EMBL" id="CP114040">
    <property type="protein sequence ID" value="WAS90369.1"/>
    <property type="molecule type" value="Genomic_DNA"/>
</dbReference>
<keyword evidence="2" id="KW-1185">Reference proteome</keyword>
<name>A0ABY7GU12_9BACT</name>
<evidence type="ECO:0000313" key="2">
    <source>
        <dbReference type="Proteomes" id="UP001164459"/>
    </source>
</evidence>
<organism evidence="1 2">
    <name type="scientific">Nannocystis punicea</name>
    <dbReference type="NCBI Taxonomy" id="2995304"/>
    <lineage>
        <taxon>Bacteria</taxon>
        <taxon>Pseudomonadati</taxon>
        <taxon>Myxococcota</taxon>
        <taxon>Polyangia</taxon>
        <taxon>Nannocystales</taxon>
        <taxon>Nannocystaceae</taxon>
        <taxon>Nannocystis</taxon>
    </lineage>
</organism>
<sequence length="113" mass="13257">MTQSTSFDLWLEFEHWEPLPGDDPTDEFANVVVLLPDGRRYALNVWTFQFIHRARLEDDPDVPAEYLLPPDLFVERLDRPTMERVVRQLLARDEMRAEWLCPPSDEPSDEGDA</sequence>
<proteinExistence type="predicted"/>
<evidence type="ECO:0000313" key="1">
    <source>
        <dbReference type="EMBL" id="WAS90369.1"/>
    </source>
</evidence>
<dbReference type="RefSeq" id="WP_269032698.1">
    <property type="nucleotide sequence ID" value="NZ_CP114040.1"/>
</dbReference>
<dbReference type="Proteomes" id="UP001164459">
    <property type="component" value="Chromosome"/>
</dbReference>
<reference evidence="1" key="1">
    <citation type="submission" date="2022-11" db="EMBL/GenBank/DDBJ databases">
        <title>Minimal conservation of predation-associated metabolite biosynthetic gene clusters underscores biosynthetic potential of Myxococcota including descriptions for ten novel species: Archangium lansinium sp. nov., Myxococcus landrumus sp. nov., Nannocystis bai.</title>
        <authorList>
            <person name="Ahearne A."/>
            <person name="Stevens C."/>
            <person name="Dowd S."/>
        </authorList>
    </citation>
    <scope>NUCLEOTIDE SEQUENCE</scope>
    <source>
        <strain evidence="1">Fl3</strain>
    </source>
</reference>
<accession>A0ABY7GU12</accession>